<name>A0A834THM0_9FABA</name>
<dbReference type="Proteomes" id="UP000634136">
    <property type="component" value="Unassembled WGS sequence"/>
</dbReference>
<proteinExistence type="predicted"/>
<keyword evidence="1" id="KW-1133">Transmembrane helix</keyword>
<accession>A0A834THM0</accession>
<dbReference type="AlphaFoldDB" id="A0A834THM0"/>
<comment type="caution">
    <text evidence="2">The sequence shown here is derived from an EMBL/GenBank/DDBJ whole genome shotgun (WGS) entry which is preliminary data.</text>
</comment>
<reference evidence="2" key="1">
    <citation type="submission" date="2020-09" db="EMBL/GenBank/DDBJ databases">
        <title>Genome-Enabled Discovery of Anthraquinone Biosynthesis in Senna tora.</title>
        <authorList>
            <person name="Kang S.-H."/>
            <person name="Pandey R.P."/>
            <person name="Lee C.-M."/>
            <person name="Sim J.-S."/>
            <person name="Jeong J.-T."/>
            <person name="Choi B.-S."/>
            <person name="Jung M."/>
            <person name="Ginzburg D."/>
            <person name="Zhao K."/>
            <person name="Won S.Y."/>
            <person name="Oh T.-J."/>
            <person name="Yu Y."/>
            <person name="Kim N.-H."/>
            <person name="Lee O.R."/>
            <person name="Lee T.-H."/>
            <person name="Bashyal P."/>
            <person name="Kim T.-S."/>
            <person name="Lee W.-H."/>
            <person name="Kawkins C."/>
            <person name="Kim C.-K."/>
            <person name="Kim J.S."/>
            <person name="Ahn B.O."/>
            <person name="Rhee S.Y."/>
            <person name="Sohng J.K."/>
        </authorList>
    </citation>
    <scope>NUCLEOTIDE SEQUENCE</scope>
    <source>
        <tissue evidence="2">Leaf</tissue>
    </source>
</reference>
<keyword evidence="1" id="KW-0812">Transmembrane</keyword>
<evidence type="ECO:0000256" key="1">
    <source>
        <dbReference type="SAM" id="Phobius"/>
    </source>
</evidence>
<evidence type="ECO:0000313" key="3">
    <source>
        <dbReference type="Proteomes" id="UP000634136"/>
    </source>
</evidence>
<feature type="transmembrane region" description="Helical" evidence="1">
    <location>
        <begin position="28"/>
        <end position="47"/>
    </location>
</feature>
<sequence>MAHDPPLSRVFRSPLSLVNIINEYQSPWPSLFSLFSAFVYFAEFFFFGL</sequence>
<keyword evidence="3" id="KW-1185">Reference proteome</keyword>
<protein>
    <submittedName>
        <fullName evidence="2">Uncharacterized protein</fullName>
    </submittedName>
</protein>
<dbReference type="EMBL" id="JAAIUW010000008">
    <property type="protein sequence ID" value="KAF7822343.1"/>
    <property type="molecule type" value="Genomic_DNA"/>
</dbReference>
<evidence type="ECO:0000313" key="2">
    <source>
        <dbReference type="EMBL" id="KAF7822343.1"/>
    </source>
</evidence>
<keyword evidence="1" id="KW-0472">Membrane</keyword>
<organism evidence="2 3">
    <name type="scientific">Senna tora</name>
    <dbReference type="NCBI Taxonomy" id="362788"/>
    <lineage>
        <taxon>Eukaryota</taxon>
        <taxon>Viridiplantae</taxon>
        <taxon>Streptophyta</taxon>
        <taxon>Embryophyta</taxon>
        <taxon>Tracheophyta</taxon>
        <taxon>Spermatophyta</taxon>
        <taxon>Magnoliopsida</taxon>
        <taxon>eudicotyledons</taxon>
        <taxon>Gunneridae</taxon>
        <taxon>Pentapetalae</taxon>
        <taxon>rosids</taxon>
        <taxon>fabids</taxon>
        <taxon>Fabales</taxon>
        <taxon>Fabaceae</taxon>
        <taxon>Caesalpinioideae</taxon>
        <taxon>Cassia clade</taxon>
        <taxon>Senna</taxon>
    </lineage>
</organism>
<gene>
    <name evidence="2" type="ORF">G2W53_027798</name>
</gene>